<evidence type="ECO:0000259" key="4">
    <source>
        <dbReference type="Pfam" id="PF00127"/>
    </source>
</evidence>
<evidence type="ECO:0000313" key="6">
    <source>
        <dbReference type="Proteomes" id="UP000037747"/>
    </source>
</evidence>
<reference evidence="5 6" key="1">
    <citation type="submission" date="2015-08" db="EMBL/GenBank/DDBJ databases">
        <title>Genomes of Isolates from Cabo Rojo, PR.</title>
        <authorList>
            <person name="Sanchez-Nieves R.L."/>
            <person name="Montalvo-Rodriguez R."/>
        </authorList>
    </citation>
    <scope>NUCLEOTIDE SEQUENCE [LARGE SCALE GENOMIC DNA]</scope>
    <source>
        <strain evidence="5 6">5</strain>
    </source>
</reference>
<dbReference type="Gene3D" id="2.60.40.420">
    <property type="entry name" value="Cupredoxins - blue copper proteins"/>
    <property type="match status" value="2"/>
</dbReference>
<dbReference type="RefSeq" id="WP_053772040.1">
    <property type="nucleotide sequence ID" value="NZ_LIST01000004.1"/>
</dbReference>
<protein>
    <submittedName>
        <fullName evidence="5">Halocyanin</fullName>
    </submittedName>
</protein>
<keyword evidence="6" id="KW-1185">Reference proteome</keyword>
<feature type="compositionally biased region" description="Acidic residues" evidence="3">
    <location>
        <begin position="38"/>
        <end position="49"/>
    </location>
</feature>
<feature type="region of interest" description="Disordered" evidence="3">
    <location>
        <begin position="21"/>
        <end position="63"/>
    </location>
</feature>
<evidence type="ECO:0000256" key="3">
    <source>
        <dbReference type="SAM" id="MobiDB-lite"/>
    </source>
</evidence>
<dbReference type="OrthoDB" id="11088at2157"/>
<comment type="caution">
    <text evidence="5">The sequence shown here is derived from an EMBL/GenBank/DDBJ whole genome shotgun (WGS) entry which is preliminary data.</text>
</comment>
<evidence type="ECO:0000256" key="1">
    <source>
        <dbReference type="ARBA" id="ARBA00022723"/>
    </source>
</evidence>
<feature type="domain" description="Blue (type 1) copper" evidence="4">
    <location>
        <begin position="89"/>
        <end position="176"/>
    </location>
</feature>
<dbReference type="NCBIfam" id="TIGR03102">
    <property type="entry name" value="halo_cynanin"/>
    <property type="match status" value="1"/>
</dbReference>
<accession>A0A0N0BR02</accession>
<dbReference type="CDD" id="cd04220">
    <property type="entry name" value="Halocyanin"/>
    <property type="match status" value="2"/>
</dbReference>
<dbReference type="EMBL" id="LIST01000004">
    <property type="protein sequence ID" value="KOX95996.1"/>
    <property type="molecule type" value="Genomic_DNA"/>
</dbReference>
<dbReference type="InterPro" id="IPR000923">
    <property type="entry name" value="BlueCu_1"/>
</dbReference>
<evidence type="ECO:0000313" key="5">
    <source>
        <dbReference type="EMBL" id="KOX95996.1"/>
    </source>
</evidence>
<dbReference type="Proteomes" id="UP000037747">
    <property type="component" value="Unassembled WGS sequence"/>
</dbReference>
<dbReference type="InterPro" id="IPR008972">
    <property type="entry name" value="Cupredoxin"/>
</dbReference>
<keyword evidence="1" id="KW-0479">Metal-binding</keyword>
<dbReference type="PROSITE" id="PS51257">
    <property type="entry name" value="PROKAR_LIPOPROTEIN"/>
    <property type="match status" value="1"/>
</dbReference>
<feature type="domain" description="Blue (type 1) copper" evidence="4">
    <location>
        <begin position="218"/>
        <end position="299"/>
    </location>
</feature>
<organism evidence="5 6">
    <name type="scientific">Halorubrum tropicale</name>
    <dbReference type="NCBI Taxonomy" id="1765655"/>
    <lineage>
        <taxon>Archaea</taxon>
        <taxon>Methanobacteriati</taxon>
        <taxon>Methanobacteriota</taxon>
        <taxon>Stenosarchaea group</taxon>
        <taxon>Halobacteria</taxon>
        <taxon>Halobacteriales</taxon>
        <taxon>Haloferacaceae</taxon>
        <taxon>Halorubrum</taxon>
    </lineage>
</organism>
<sequence>MGYTPARREVLHAATVAGVSGLAGCGSVTGDDNTGAEGSDDERNDDCDEPAYKPADQLSPPDSVEEWLADANGYRGERTRTGIDGRAEIQVGNEYDDGLGFAPVVVEVPPMTNVRWNWTGHGGAHNVVALDGTFDSGRSNAQSGTSYHYVFEEPGTYPFVSEPGRSDGMKGAVVVKEPPSTGYEAVDEWVVHSDNFDGTVADRTDSDAASVTVGAPGNGDRFAFAPPVLAVSPDTTVRWEWADPSGPANVVFEDVDVSSGDPTFERETAFEHTFREPGTYRYASLPHKSIGMRGAVVVE</sequence>
<dbReference type="PATRIC" id="fig|1705389.3.peg.3645"/>
<dbReference type="SUPFAM" id="SSF49503">
    <property type="entry name" value="Cupredoxins"/>
    <property type="match status" value="2"/>
</dbReference>
<dbReference type="AlphaFoldDB" id="A0A0N0BR02"/>
<proteinExistence type="predicted"/>
<evidence type="ECO:0000256" key="2">
    <source>
        <dbReference type="ARBA" id="ARBA00023008"/>
    </source>
</evidence>
<dbReference type="GO" id="GO:0005507">
    <property type="term" value="F:copper ion binding"/>
    <property type="evidence" value="ECO:0007669"/>
    <property type="project" value="InterPro"/>
</dbReference>
<name>A0A0N0BR02_9EURY</name>
<keyword evidence="2" id="KW-0186">Copper</keyword>
<dbReference type="GO" id="GO:0009055">
    <property type="term" value="F:electron transfer activity"/>
    <property type="evidence" value="ECO:0007669"/>
    <property type="project" value="InterPro"/>
</dbReference>
<dbReference type="Pfam" id="PF00127">
    <property type="entry name" value="Copper-bind"/>
    <property type="match status" value="2"/>
</dbReference>
<dbReference type="STRING" id="1765655.AMR74_10625"/>
<gene>
    <name evidence="5" type="ORF">AMR74_10625</name>
</gene>
<dbReference type="InterPro" id="IPR017533">
    <property type="entry name" value="Halocyanin"/>
</dbReference>